<feature type="non-terminal residue" evidence="8">
    <location>
        <position position="1"/>
    </location>
</feature>
<feature type="domain" description="PIN" evidence="7">
    <location>
        <begin position="2"/>
        <end position="107"/>
    </location>
</feature>
<dbReference type="Proteomes" id="UP001485476">
    <property type="component" value="Unassembled WGS sequence"/>
</dbReference>
<dbReference type="RefSeq" id="WP_349652316.1">
    <property type="nucleotide sequence ID" value="NZ_JBEEEP010000070.1"/>
</dbReference>
<dbReference type="CDD" id="cd18678">
    <property type="entry name" value="PIN_MtVapC25_VapC33-like"/>
    <property type="match status" value="1"/>
</dbReference>
<evidence type="ECO:0000256" key="3">
    <source>
        <dbReference type="ARBA" id="ARBA00022722"/>
    </source>
</evidence>
<sequence>WFDRLLAADDPFTVPNLVWASFLRLTTNRRIFEIPSPRADAFAFVDAVTAQPHHLPTSPGPRHLMLLRKLCDEADASGDLIPDAVLAAIAVEHHCAVVSLDRDFARFTSVRHIRPPL</sequence>
<evidence type="ECO:0000313" key="9">
    <source>
        <dbReference type="Proteomes" id="UP001485476"/>
    </source>
</evidence>
<evidence type="ECO:0000256" key="4">
    <source>
        <dbReference type="ARBA" id="ARBA00022723"/>
    </source>
</evidence>
<keyword evidence="4" id="KW-0479">Metal-binding</keyword>
<dbReference type="NCBIfam" id="TIGR00028">
    <property type="entry name" value="Mtu_PIN_fam"/>
    <property type="match status" value="1"/>
</dbReference>
<keyword evidence="6" id="KW-0460">Magnesium</keyword>
<evidence type="ECO:0000256" key="1">
    <source>
        <dbReference type="ARBA" id="ARBA00001946"/>
    </source>
</evidence>
<evidence type="ECO:0000256" key="2">
    <source>
        <dbReference type="ARBA" id="ARBA00022649"/>
    </source>
</evidence>
<dbReference type="InterPro" id="IPR029060">
    <property type="entry name" value="PIN-like_dom_sf"/>
</dbReference>
<keyword evidence="3" id="KW-0540">Nuclease</keyword>
<dbReference type="Gene3D" id="3.40.50.1010">
    <property type="entry name" value="5'-nuclease"/>
    <property type="match status" value="1"/>
</dbReference>
<comment type="cofactor">
    <cofactor evidence="1">
        <name>Mg(2+)</name>
        <dbReference type="ChEBI" id="CHEBI:18420"/>
    </cofactor>
</comment>
<protein>
    <submittedName>
        <fullName evidence="8">Type II toxin-antitoxin system VapC family toxin</fullName>
    </submittedName>
</protein>
<dbReference type="InterPro" id="IPR022907">
    <property type="entry name" value="VapC_family"/>
</dbReference>
<dbReference type="InterPro" id="IPR006226">
    <property type="entry name" value="Mtu_PIN"/>
</dbReference>
<accession>A0ABV1MJB4</accession>
<dbReference type="SUPFAM" id="SSF88723">
    <property type="entry name" value="PIN domain-like"/>
    <property type="match status" value="1"/>
</dbReference>
<dbReference type="HAMAP" id="MF_00265">
    <property type="entry name" value="VapC_Nob1"/>
    <property type="match status" value="1"/>
</dbReference>
<name>A0ABV1MJB4_9MYCO</name>
<evidence type="ECO:0000313" key="8">
    <source>
        <dbReference type="EMBL" id="MEQ6322361.1"/>
    </source>
</evidence>
<keyword evidence="9" id="KW-1185">Reference proteome</keyword>
<keyword evidence="2" id="KW-1277">Toxin-antitoxin system</keyword>
<dbReference type="InterPro" id="IPR002716">
    <property type="entry name" value="PIN_dom"/>
</dbReference>
<evidence type="ECO:0000259" key="7">
    <source>
        <dbReference type="Pfam" id="PF01850"/>
    </source>
</evidence>
<dbReference type="EMBL" id="JBEEEP010000070">
    <property type="protein sequence ID" value="MEQ6322361.1"/>
    <property type="molecule type" value="Genomic_DNA"/>
</dbReference>
<evidence type="ECO:0000256" key="5">
    <source>
        <dbReference type="ARBA" id="ARBA00022801"/>
    </source>
</evidence>
<proteinExistence type="inferred from homology"/>
<gene>
    <name evidence="8" type="ORF">ABDZ14_19355</name>
</gene>
<reference evidence="8 9" key="1">
    <citation type="submission" date="2024-05" db="EMBL/GenBank/DDBJ databases">
        <title>Whole genome sequences of Mycobacterium canettii strains associated with human tuberculosis in Canada.</title>
        <authorList>
            <person name="Islam M.R."/>
            <person name="Soualhine H."/>
        </authorList>
    </citation>
    <scope>NUCLEOTIDE SEQUENCE [LARGE SCALE GENOMIC DNA]</scope>
    <source>
        <strain evidence="8 9">1901080</strain>
    </source>
</reference>
<keyword evidence="5" id="KW-0378">Hydrolase</keyword>
<dbReference type="Pfam" id="PF01850">
    <property type="entry name" value="PIN"/>
    <property type="match status" value="1"/>
</dbReference>
<evidence type="ECO:0000256" key="6">
    <source>
        <dbReference type="ARBA" id="ARBA00022842"/>
    </source>
</evidence>
<organism evidence="8 9">
    <name type="scientific">Mycobacterium canetti</name>
    <dbReference type="NCBI Taxonomy" id="78331"/>
    <lineage>
        <taxon>Bacteria</taxon>
        <taxon>Bacillati</taxon>
        <taxon>Actinomycetota</taxon>
        <taxon>Actinomycetes</taxon>
        <taxon>Mycobacteriales</taxon>
        <taxon>Mycobacteriaceae</taxon>
        <taxon>Mycobacterium</taxon>
        <taxon>Mycobacterium tuberculosis complex</taxon>
    </lineage>
</organism>
<comment type="caution">
    <text evidence="8">The sequence shown here is derived from an EMBL/GenBank/DDBJ whole genome shotgun (WGS) entry which is preliminary data.</text>
</comment>